<name>A0A1T4ZTW0_9BACT</name>
<dbReference type="EMBL" id="FUYQ01000001">
    <property type="protein sequence ID" value="SKB26047.1"/>
    <property type="molecule type" value="Genomic_DNA"/>
</dbReference>
<accession>A0A1T4ZTW0</accession>
<evidence type="ECO:0000313" key="1">
    <source>
        <dbReference type="EMBL" id="SKB26047.1"/>
    </source>
</evidence>
<protein>
    <submittedName>
        <fullName evidence="1">Uncharacterized protein</fullName>
    </submittedName>
</protein>
<reference evidence="2" key="1">
    <citation type="submission" date="2017-02" db="EMBL/GenBank/DDBJ databases">
        <authorList>
            <person name="Varghese N."/>
            <person name="Submissions S."/>
        </authorList>
    </citation>
    <scope>NUCLEOTIDE SEQUENCE [LARGE SCALE GENOMIC DNA]</scope>
    <source>
        <strain evidence="2">DSM 24967</strain>
    </source>
</reference>
<sequence length="41" mass="4886">MTSVHTDTTCRLRFSNYNRSTKYKHTQLLPENIRIKITDDS</sequence>
<dbReference type="AlphaFoldDB" id="A0A1T4ZTW0"/>
<dbReference type="Proteomes" id="UP000190852">
    <property type="component" value="Unassembled WGS sequence"/>
</dbReference>
<evidence type="ECO:0000313" key="2">
    <source>
        <dbReference type="Proteomes" id="UP000190852"/>
    </source>
</evidence>
<keyword evidence="2" id="KW-1185">Reference proteome</keyword>
<organism evidence="1 2">
    <name type="scientific">Parabacteroides chartae</name>
    <dbReference type="NCBI Taxonomy" id="1037355"/>
    <lineage>
        <taxon>Bacteria</taxon>
        <taxon>Pseudomonadati</taxon>
        <taxon>Bacteroidota</taxon>
        <taxon>Bacteroidia</taxon>
        <taxon>Bacteroidales</taxon>
        <taxon>Tannerellaceae</taxon>
        <taxon>Parabacteroides</taxon>
    </lineage>
</organism>
<proteinExistence type="predicted"/>
<gene>
    <name evidence="1" type="ORF">SAMN05660349_00106</name>
</gene>